<evidence type="ECO:0000256" key="1">
    <source>
        <dbReference type="SAM" id="Phobius"/>
    </source>
</evidence>
<dbReference type="RefSeq" id="WP_306083509.1">
    <property type="nucleotide sequence ID" value="NZ_CP120988.1"/>
</dbReference>
<feature type="transmembrane region" description="Helical" evidence="1">
    <location>
        <begin position="198"/>
        <end position="218"/>
    </location>
</feature>
<organism evidence="2 3">
    <name type="scientific">Streptomyces poriferorum</name>
    <dbReference type="NCBI Taxonomy" id="2798799"/>
    <lineage>
        <taxon>Bacteria</taxon>
        <taxon>Bacillati</taxon>
        <taxon>Actinomycetota</taxon>
        <taxon>Actinomycetes</taxon>
        <taxon>Kitasatosporales</taxon>
        <taxon>Streptomycetaceae</taxon>
        <taxon>Streptomyces</taxon>
    </lineage>
</organism>
<reference evidence="2 3" key="1">
    <citation type="submission" date="2023-03" db="EMBL/GenBank/DDBJ databases">
        <title>Isolation and description of six Streptomyces strains from soil environments, able to metabolize different microbial glucans.</title>
        <authorList>
            <person name="Widen T."/>
            <person name="Larsbrink J."/>
        </authorList>
    </citation>
    <scope>NUCLEOTIDE SEQUENCE [LARGE SCALE GENOMIC DNA]</scope>
    <source>
        <strain evidence="2 3">Alt2</strain>
    </source>
</reference>
<evidence type="ECO:0000313" key="2">
    <source>
        <dbReference type="EMBL" id="WLQ55535.1"/>
    </source>
</evidence>
<gene>
    <name evidence="2" type="ORF">P8A19_08815</name>
</gene>
<accession>A0ABY9IJT9</accession>
<feature type="transmembrane region" description="Helical" evidence="1">
    <location>
        <begin position="83"/>
        <end position="109"/>
    </location>
</feature>
<keyword evidence="3" id="KW-1185">Reference proteome</keyword>
<dbReference type="Proteomes" id="UP001235744">
    <property type="component" value="Chromosome"/>
</dbReference>
<evidence type="ECO:0000313" key="3">
    <source>
        <dbReference type="Proteomes" id="UP001235744"/>
    </source>
</evidence>
<protein>
    <submittedName>
        <fullName evidence="2">ABC transporter</fullName>
    </submittedName>
</protein>
<feature type="transmembrane region" description="Helical" evidence="1">
    <location>
        <begin position="160"/>
        <end position="178"/>
    </location>
</feature>
<dbReference type="EMBL" id="CP120988">
    <property type="protein sequence ID" value="WLQ55535.1"/>
    <property type="molecule type" value="Genomic_DNA"/>
</dbReference>
<keyword evidence="1" id="KW-0472">Membrane</keyword>
<sequence>MTALLRYQAALLLRSQRWLAPVLLYVAFLGVGVRSGQPVLDSLGYSAAGLLPVTAWIVQVCVTQEPPAARTVVAAAAGGRPRAHLAALLAASGCAGLLGAAATAVVLLISEPASTDHRVEVPLPSAGLAGLLAAACCVLLGAAVGALCTRPLLHRRGWSLVATVLAALLALVTSGSPAKYAVTGLVTGSHTGTVHVPVLPLLGAVAVTTAAAALACRLTSVRG</sequence>
<name>A0ABY9IJT9_9ACTN</name>
<proteinExistence type="predicted"/>
<feature type="transmembrane region" description="Helical" evidence="1">
    <location>
        <begin position="129"/>
        <end position="148"/>
    </location>
</feature>
<keyword evidence="1" id="KW-1133">Transmembrane helix</keyword>
<keyword evidence="1" id="KW-0812">Transmembrane</keyword>